<feature type="domain" description="HTH araC/xylS-type" evidence="4">
    <location>
        <begin position="137"/>
        <end position="235"/>
    </location>
</feature>
<gene>
    <name evidence="5" type="ORF">HMPREF2531_01897</name>
</gene>
<dbReference type="SUPFAM" id="SSF46689">
    <property type="entry name" value="Homeodomain-like"/>
    <property type="match status" value="1"/>
</dbReference>
<name>A0A139LJP5_9BACE</name>
<dbReference type="InterPro" id="IPR009057">
    <property type="entry name" value="Homeodomain-like_sf"/>
</dbReference>
<dbReference type="Proteomes" id="UP000070319">
    <property type="component" value="Unassembled WGS sequence"/>
</dbReference>
<organism evidence="5">
    <name type="scientific">Bacteroides intestinalis</name>
    <dbReference type="NCBI Taxonomy" id="329854"/>
    <lineage>
        <taxon>Bacteria</taxon>
        <taxon>Pseudomonadati</taxon>
        <taxon>Bacteroidota</taxon>
        <taxon>Bacteroidia</taxon>
        <taxon>Bacteroidales</taxon>
        <taxon>Bacteroidaceae</taxon>
        <taxon>Bacteroides</taxon>
    </lineage>
</organism>
<keyword evidence="1" id="KW-0805">Transcription regulation</keyword>
<evidence type="ECO:0000313" key="6">
    <source>
        <dbReference type="Proteomes" id="UP000070319"/>
    </source>
</evidence>
<dbReference type="InterPro" id="IPR018060">
    <property type="entry name" value="HTH_AraC"/>
</dbReference>
<evidence type="ECO:0000313" key="5">
    <source>
        <dbReference type="EMBL" id="KXT51644.1"/>
    </source>
</evidence>
<keyword evidence="2" id="KW-0238">DNA-binding</keyword>
<dbReference type="SMART" id="SM00342">
    <property type="entry name" value="HTH_ARAC"/>
    <property type="match status" value="1"/>
</dbReference>
<keyword evidence="3" id="KW-0804">Transcription</keyword>
<evidence type="ECO:0000256" key="3">
    <source>
        <dbReference type="ARBA" id="ARBA00023163"/>
    </source>
</evidence>
<dbReference type="InterPro" id="IPR050959">
    <property type="entry name" value="MarA-like"/>
</dbReference>
<dbReference type="Gene3D" id="1.10.10.60">
    <property type="entry name" value="Homeodomain-like"/>
    <property type="match status" value="1"/>
</dbReference>
<evidence type="ECO:0000256" key="1">
    <source>
        <dbReference type="ARBA" id="ARBA00023015"/>
    </source>
</evidence>
<dbReference type="PROSITE" id="PS01124">
    <property type="entry name" value="HTH_ARAC_FAMILY_2"/>
    <property type="match status" value="1"/>
</dbReference>
<dbReference type="GO" id="GO:0043565">
    <property type="term" value="F:sequence-specific DNA binding"/>
    <property type="evidence" value="ECO:0007669"/>
    <property type="project" value="InterPro"/>
</dbReference>
<evidence type="ECO:0000256" key="2">
    <source>
        <dbReference type="ARBA" id="ARBA00023125"/>
    </source>
</evidence>
<dbReference type="PATRIC" id="fig|329854.7.peg.1932"/>
<protein>
    <submittedName>
        <fullName evidence="5">Transcriptional regulator, AraC family</fullName>
    </submittedName>
</protein>
<accession>A0A139LJP5</accession>
<dbReference type="AlphaFoldDB" id="A0A139LJP5"/>
<sequence>MIFMLKGELLINSNEYPGTTLQSRQCVLQAIGSKMELLALTEVEYIAYWFTELPLICEDRYKEILERSEAPLTYTPLIANTKLERLLHDIADYFKEQPSACGKYLDIKRQELVYILTCYYPLRQISTFFYPISTYTESFHYFIMQNYDKVKNVEEFAHLGGYTTTTFRRLFKNMYNVPVYEWILDKKREGILNDLQFTKQRISVISSRYGFDSLSHFAHFCKDSFGDTPRSLRKRAASGEKITIIKEKNDDSAREQGDE</sequence>
<evidence type="ECO:0000259" key="4">
    <source>
        <dbReference type="PROSITE" id="PS01124"/>
    </source>
</evidence>
<dbReference type="GO" id="GO:0003700">
    <property type="term" value="F:DNA-binding transcription factor activity"/>
    <property type="evidence" value="ECO:0007669"/>
    <property type="project" value="InterPro"/>
</dbReference>
<dbReference type="EMBL" id="LTDF01000073">
    <property type="protein sequence ID" value="KXT51644.1"/>
    <property type="molecule type" value="Genomic_DNA"/>
</dbReference>
<dbReference type="Pfam" id="PF12833">
    <property type="entry name" value="HTH_18"/>
    <property type="match status" value="1"/>
</dbReference>
<comment type="caution">
    <text evidence="5">The sequence shown here is derived from an EMBL/GenBank/DDBJ whole genome shotgun (WGS) entry which is preliminary data.</text>
</comment>
<reference evidence="5 6" key="1">
    <citation type="submission" date="2016-02" db="EMBL/GenBank/DDBJ databases">
        <authorList>
            <person name="Wen L."/>
            <person name="He K."/>
            <person name="Yang H."/>
        </authorList>
    </citation>
    <scope>NUCLEOTIDE SEQUENCE [LARGE SCALE GENOMIC DNA]</scope>
    <source>
        <strain evidence="5 6">KLE1704</strain>
    </source>
</reference>
<dbReference type="PANTHER" id="PTHR47504:SF5">
    <property type="entry name" value="RIGHT ORIGIN-BINDING PROTEIN"/>
    <property type="match status" value="1"/>
</dbReference>
<dbReference type="PANTHER" id="PTHR47504">
    <property type="entry name" value="RIGHT ORIGIN-BINDING PROTEIN"/>
    <property type="match status" value="1"/>
</dbReference>
<proteinExistence type="predicted"/>